<keyword evidence="10 13" id="KW-0119">Carbohydrate metabolism</keyword>
<keyword evidence="9 13" id="KW-0378">Hydrolase</keyword>
<dbReference type="InterPro" id="IPR018208">
    <property type="entry name" value="GH11_AS_1"/>
</dbReference>
<dbReference type="GO" id="GO:0031176">
    <property type="term" value="F:endo-1,4-beta-xylanase activity"/>
    <property type="evidence" value="ECO:0007669"/>
    <property type="project" value="UniProtKB-UniRule"/>
</dbReference>
<keyword evidence="6" id="KW-0964">Secreted</keyword>
<feature type="chain" id="PRO_5028824829" description="Endo-1,4-beta-xylanase" evidence="15">
    <location>
        <begin position="20"/>
        <end position="225"/>
    </location>
</feature>
<evidence type="ECO:0000256" key="5">
    <source>
        <dbReference type="ARBA" id="ARBA00012590"/>
    </source>
</evidence>
<organism evidence="17 18">
    <name type="scientific">Lachnellula cervina</name>
    <dbReference type="NCBI Taxonomy" id="1316786"/>
    <lineage>
        <taxon>Eukaryota</taxon>
        <taxon>Fungi</taxon>
        <taxon>Dikarya</taxon>
        <taxon>Ascomycota</taxon>
        <taxon>Pezizomycotina</taxon>
        <taxon>Leotiomycetes</taxon>
        <taxon>Helotiales</taxon>
        <taxon>Lachnaceae</taxon>
        <taxon>Lachnellula</taxon>
    </lineage>
</organism>
<dbReference type="PROSITE" id="PS00776">
    <property type="entry name" value="GH11_1"/>
    <property type="match status" value="1"/>
</dbReference>
<evidence type="ECO:0000256" key="10">
    <source>
        <dbReference type="ARBA" id="ARBA00023277"/>
    </source>
</evidence>
<evidence type="ECO:0000256" key="4">
    <source>
        <dbReference type="ARBA" id="ARBA00007792"/>
    </source>
</evidence>
<evidence type="ECO:0000256" key="7">
    <source>
        <dbReference type="ARBA" id="ARBA00022651"/>
    </source>
</evidence>
<evidence type="ECO:0000313" key="18">
    <source>
        <dbReference type="Proteomes" id="UP000481288"/>
    </source>
</evidence>
<dbReference type="PROSITE" id="PS51761">
    <property type="entry name" value="GH11_3"/>
    <property type="match status" value="1"/>
</dbReference>
<accession>A0A7D8YWV6</accession>
<dbReference type="GO" id="GO:0045493">
    <property type="term" value="P:xylan catabolic process"/>
    <property type="evidence" value="ECO:0007669"/>
    <property type="project" value="UniProtKB-UniRule"/>
</dbReference>
<gene>
    <name evidence="17" type="primary">xyn1</name>
    <name evidence="17" type="ORF">LCER1_G002403</name>
</gene>
<evidence type="ECO:0000256" key="2">
    <source>
        <dbReference type="ARBA" id="ARBA00004613"/>
    </source>
</evidence>
<protein>
    <recommendedName>
        <fullName evidence="5 13">Endo-1,4-beta-xylanase</fullName>
        <ecNumber evidence="5 13">3.2.1.8</ecNumber>
    </recommendedName>
</protein>
<proteinExistence type="inferred from homology"/>
<dbReference type="InterPro" id="IPR001137">
    <property type="entry name" value="Glyco_hydro_11"/>
</dbReference>
<evidence type="ECO:0000256" key="8">
    <source>
        <dbReference type="ARBA" id="ARBA00022729"/>
    </source>
</evidence>
<dbReference type="Proteomes" id="UP000481288">
    <property type="component" value="Unassembled WGS sequence"/>
</dbReference>
<keyword evidence="11 13" id="KW-0326">Glycosidase</keyword>
<feature type="domain" description="GH11" evidence="16">
    <location>
        <begin position="35"/>
        <end position="222"/>
    </location>
</feature>
<evidence type="ECO:0000256" key="11">
    <source>
        <dbReference type="ARBA" id="ARBA00023295"/>
    </source>
</evidence>
<comment type="similarity">
    <text evidence="4 13 14">Belongs to the glycosyl hydrolase 11 (cellulase G) family.</text>
</comment>
<comment type="subcellular location">
    <subcellularLocation>
        <location evidence="2">Secreted</location>
    </subcellularLocation>
</comment>
<dbReference type="AlphaFoldDB" id="A0A7D8YWV6"/>
<dbReference type="SUPFAM" id="SSF49899">
    <property type="entry name" value="Concanavalin A-like lectins/glucanases"/>
    <property type="match status" value="1"/>
</dbReference>
<evidence type="ECO:0000256" key="12">
    <source>
        <dbReference type="ARBA" id="ARBA00023326"/>
    </source>
</evidence>
<dbReference type="Gene3D" id="2.60.120.180">
    <property type="match status" value="1"/>
</dbReference>
<dbReference type="Pfam" id="PF00457">
    <property type="entry name" value="Glyco_hydro_11"/>
    <property type="match status" value="1"/>
</dbReference>
<comment type="pathway">
    <text evidence="3 13 14">Glycan degradation; xylan degradation.</text>
</comment>
<comment type="caution">
    <text evidence="17">The sequence shown here is derived from an EMBL/GenBank/DDBJ whole genome shotgun (WGS) entry which is preliminary data.</text>
</comment>
<keyword evidence="7 13" id="KW-0858">Xylan degradation</keyword>
<feature type="active site" description="Proton donor" evidence="13">
    <location>
        <position position="209"/>
    </location>
</feature>
<evidence type="ECO:0000256" key="9">
    <source>
        <dbReference type="ARBA" id="ARBA00022801"/>
    </source>
</evidence>
<evidence type="ECO:0000313" key="17">
    <source>
        <dbReference type="EMBL" id="TVY57375.1"/>
    </source>
</evidence>
<dbReference type="GO" id="GO:0005576">
    <property type="term" value="C:extracellular region"/>
    <property type="evidence" value="ECO:0007669"/>
    <property type="project" value="UniProtKB-SubCell"/>
</dbReference>
<dbReference type="PANTHER" id="PTHR46828:SF4">
    <property type="entry name" value="ENDO-1,4-BETA-XYLANASE"/>
    <property type="match status" value="1"/>
</dbReference>
<dbReference type="InterPro" id="IPR013319">
    <property type="entry name" value="GH11/12"/>
</dbReference>
<name>A0A7D8YWV6_9HELO</name>
<keyword evidence="18" id="KW-1185">Reference proteome</keyword>
<evidence type="ECO:0000256" key="15">
    <source>
        <dbReference type="SAM" id="SignalP"/>
    </source>
</evidence>
<feature type="active site" description="Nucleophile" evidence="13">
    <location>
        <position position="120"/>
    </location>
</feature>
<dbReference type="PRINTS" id="PR00911">
    <property type="entry name" value="GLHYDRLASE11"/>
</dbReference>
<evidence type="ECO:0000256" key="13">
    <source>
        <dbReference type="PROSITE-ProRule" id="PRU01097"/>
    </source>
</evidence>
<evidence type="ECO:0000256" key="1">
    <source>
        <dbReference type="ARBA" id="ARBA00000681"/>
    </source>
</evidence>
<dbReference type="UniPathway" id="UPA00114"/>
<evidence type="ECO:0000256" key="14">
    <source>
        <dbReference type="RuleBase" id="RU362015"/>
    </source>
</evidence>
<keyword evidence="12 13" id="KW-0624">Polysaccharide degradation</keyword>
<comment type="catalytic activity">
    <reaction evidence="1 13 14">
        <text>Endohydrolysis of (1-&gt;4)-beta-D-xylosidic linkages in xylans.</text>
        <dbReference type="EC" id="3.2.1.8"/>
    </reaction>
</comment>
<feature type="signal peptide" evidence="15">
    <location>
        <begin position="1"/>
        <end position="19"/>
    </location>
</feature>
<dbReference type="InterPro" id="IPR013320">
    <property type="entry name" value="ConA-like_dom_sf"/>
</dbReference>
<evidence type="ECO:0000256" key="6">
    <source>
        <dbReference type="ARBA" id="ARBA00022525"/>
    </source>
</evidence>
<evidence type="ECO:0000259" key="16">
    <source>
        <dbReference type="PROSITE" id="PS51761"/>
    </source>
</evidence>
<reference evidence="17 18" key="1">
    <citation type="submission" date="2018-05" db="EMBL/GenBank/DDBJ databases">
        <title>Whole genome sequencing for identification of molecular markers to develop diagnostic detection tools for the regulated plant pathogen Lachnellula willkommii.</title>
        <authorList>
            <person name="Giroux E."/>
            <person name="Bilodeau G."/>
        </authorList>
    </citation>
    <scope>NUCLEOTIDE SEQUENCE [LARGE SCALE GENOMIC DNA]</scope>
    <source>
        <strain evidence="17 18">CBS 625.97</strain>
    </source>
</reference>
<dbReference type="InterPro" id="IPR033123">
    <property type="entry name" value="GH11_dom"/>
</dbReference>
<keyword evidence="8 15" id="KW-0732">Signal</keyword>
<dbReference type="EC" id="3.2.1.8" evidence="5 13"/>
<evidence type="ECO:0000256" key="3">
    <source>
        <dbReference type="ARBA" id="ARBA00004851"/>
    </source>
</evidence>
<dbReference type="OrthoDB" id="2115822at2759"/>
<dbReference type="PANTHER" id="PTHR46828">
    <property type="entry name" value="ENDO-1,4-BETA-XYLANASE A-RELATED"/>
    <property type="match status" value="1"/>
</dbReference>
<dbReference type="EMBL" id="QGMG01000097">
    <property type="protein sequence ID" value="TVY57375.1"/>
    <property type="molecule type" value="Genomic_DNA"/>
</dbReference>
<sequence>MISFTTILLASAAVTISLAVPLDDGELINRIPDFDFSELGSNLTRRQTYSTDYTTGGTVNYSPGALGQYSVTFSQANDFVVGKGWNPGNTSPITYSGSFSATSGTVSLQIYGWTTNPLVEYYVVENYYPSAPSASVKGTVSSDGGNYNIYASQKMNQPSIQGTANFLQIKSVRTSPRSSGTVTTANHFDAWKGLGLGLGTLNLQVVAVEGYSKASGSVTMNLGYA</sequence>